<dbReference type="OMA" id="CCYFHEI"/>
<evidence type="ECO:0000256" key="2">
    <source>
        <dbReference type="SAM" id="SignalP"/>
    </source>
</evidence>
<accession>B4GID2</accession>
<dbReference type="OrthoDB" id="7868537at2759"/>
<keyword evidence="1" id="KW-0175">Coiled coil</keyword>
<protein>
    <submittedName>
        <fullName evidence="3">GL17692</fullName>
    </submittedName>
</protein>
<dbReference type="AlphaFoldDB" id="B4GID2"/>
<organism evidence="4">
    <name type="scientific">Drosophila persimilis</name>
    <name type="common">Fruit fly</name>
    <dbReference type="NCBI Taxonomy" id="7234"/>
    <lineage>
        <taxon>Eukaryota</taxon>
        <taxon>Metazoa</taxon>
        <taxon>Ecdysozoa</taxon>
        <taxon>Arthropoda</taxon>
        <taxon>Hexapoda</taxon>
        <taxon>Insecta</taxon>
        <taxon>Pterygota</taxon>
        <taxon>Neoptera</taxon>
        <taxon>Endopterygota</taxon>
        <taxon>Diptera</taxon>
        <taxon>Brachycera</taxon>
        <taxon>Muscomorpha</taxon>
        <taxon>Ephydroidea</taxon>
        <taxon>Drosophilidae</taxon>
        <taxon>Drosophila</taxon>
        <taxon>Sophophora</taxon>
    </lineage>
</organism>
<feature type="coiled-coil region" evidence="1">
    <location>
        <begin position="52"/>
        <end position="79"/>
    </location>
</feature>
<reference evidence="3 4" key="1">
    <citation type="journal article" date="2007" name="Nature">
        <title>Evolution of genes and genomes on the Drosophila phylogeny.</title>
        <authorList>
            <consortium name="Drosophila 12 Genomes Consortium"/>
            <person name="Clark A.G."/>
            <person name="Eisen M.B."/>
            <person name="Smith D.R."/>
            <person name="Bergman C.M."/>
            <person name="Oliver B."/>
            <person name="Markow T.A."/>
            <person name="Kaufman T.C."/>
            <person name="Kellis M."/>
            <person name="Gelbart W."/>
            <person name="Iyer V.N."/>
            <person name="Pollard D.A."/>
            <person name="Sackton T.B."/>
            <person name="Larracuente A.M."/>
            <person name="Singh N.D."/>
            <person name="Abad J.P."/>
            <person name="Abt D.N."/>
            <person name="Adryan B."/>
            <person name="Aguade M."/>
            <person name="Akashi H."/>
            <person name="Anderson W.W."/>
            <person name="Aquadro C.F."/>
            <person name="Ardell D.H."/>
            <person name="Arguello R."/>
            <person name="Artieri C.G."/>
            <person name="Barbash D.A."/>
            <person name="Barker D."/>
            <person name="Barsanti P."/>
            <person name="Batterham P."/>
            <person name="Batzoglou S."/>
            <person name="Begun D."/>
            <person name="Bhutkar A."/>
            <person name="Blanco E."/>
            <person name="Bosak S.A."/>
            <person name="Bradley R.K."/>
            <person name="Brand A.D."/>
            <person name="Brent M.R."/>
            <person name="Brooks A.N."/>
            <person name="Brown R.H."/>
            <person name="Butlin R.K."/>
            <person name="Caggese C."/>
            <person name="Calvi B.R."/>
            <person name="Bernardo de Carvalho A."/>
            <person name="Caspi A."/>
            <person name="Castrezana S."/>
            <person name="Celniker S.E."/>
            <person name="Chang J.L."/>
            <person name="Chapple C."/>
            <person name="Chatterji S."/>
            <person name="Chinwalla A."/>
            <person name="Civetta A."/>
            <person name="Clifton S.W."/>
            <person name="Comeron J.M."/>
            <person name="Costello J.C."/>
            <person name="Coyne J.A."/>
            <person name="Daub J."/>
            <person name="David R.G."/>
            <person name="Delcher A.L."/>
            <person name="Delehaunty K."/>
            <person name="Do C.B."/>
            <person name="Ebling H."/>
            <person name="Edwards K."/>
            <person name="Eickbush T."/>
            <person name="Evans J.D."/>
            <person name="Filipski A."/>
            <person name="Findeiss S."/>
            <person name="Freyhult E."/>
            <person name="Fulton L."/>
            <person name="Fulton R."/>
            <person name="Garcia A.C."/>
            <person name="Gardiner A."/>
            <person name="Garfield D.A."/>
            <person name="Garvin B.E."/>
            <person name="Gibson G."/>
            <person name="Gilbert D."/>
            <person name="Gnerre S."/>
            <person name="Godfrey J."/>
            <person name="Good R."/>
            <person name="Gotea V."/>
            <person name="Gravely B."/>
            <person name="Greenberg A.J."/>
            <person name="Griffiths-Jones S."/>
            <person name="Gross S."/>
            <person name="Guigo R."/>
            <person name="Gustafson E.A."/>
            <person name="Haerty W."/>
            <person name="Hahn M.W."/>
            <person name="Halligan D.L."/>
            <person name="Halpern A.L."/>
            <person name="Halter G.M."/>
            <person name="Han M.V."/>
            <person name="Heger A."/>
            <person name="Hillier L."/>
            <person name="Hinrichs A.S."/>
            <person name="Holmes I."/>
            <person name="Hoskins R.A."/>
            <person name="Hubisz M.J."/>
            <person name="Hultmark D."/>
            <person name="Huntley M.A."/>
            <person name="Jaffe D.B."/>
            <person name="Jagadeeshan S."/>
            <person name="Jeck W.R."/>
            <person name="Johnson J."/>
            <person name="Jones C.D."/>
            <person name="Jordan W.C."/>
            <person name="Karpen G.H."/>
            <person name="Kataoka E."/>
            <person name="Keightley P.D."/>
            <person name="Kheradpour P."/>
            <person name="Kirkness E.F."/>
            <person name="Koerich L.B."/>
            <person name="Kristiansen K."/>
            <person name="Kudrna D."/>
            <person name="Kulathinal R.J."/>
            <person name="Kumar S."/>
            <person name="Kwok R."/>
            <person name="Lander E."/>
            <person name="Langley C.H."/>
            <person name="Lapoint R."/>
            <person name="Lazzaro B.P."/>
            <person name="Lee S.J."/>
            <person name="Levesque L."/>
            <person name="Li R."/>
            <person name="Lin C.F."/>
            <person name="Lin M.F."/>
            <person name="Lindblad-Toh K."/>
            <person name="Llopart A."/>
            <person name="Long M."/>
            <person name="Low L."/>
            <person name="Lozovsky E."/>
            <person name="Lu J."/>
            <person name="Luo M."/>
            <person name="Machado C.A."/>
            <person name="Makalowski W."/>
            <person name="Marzo M."/>
            <person name="Matsuda M."/>
            <person name="Matzkin L."/>
            <person name="McAllister B."/>
            <person name="McBride C.S."/>
            <person name="McKernan B."/>
            <person name="McKernan K."/>
            <person name="Mendez-Lago M."/>
            <person name="Minx P."/>
            <person name="Mollenhauer M.U."/>
            <person name="Montooth K."/>
            <person name="Mount S.M."/>
            <person name="Mu X."/>
            <person name="Myers E."/>
            <person name="Negre B."/>
            <person name="Newfeld S."/>
            <person name="Nielsen R."/>
            <person name="Noor M.A."/>
            <person name="O'Grady P."/>
            <person name="Pachter L."/>
            <person name="Papaceit M."/>
            <person name="Parisi M.J."/>
            <person name="Parisi M."/>
            <person name="Parts L."/>
            <person name="Pedersen J.S."/>
            <person name="Pesole G."/>
            <person name="Phillippy A.M."/>
            <person name="Ponting C.P."/>
            <person name="Pop M."/>
            <person name="Porcelli D."/>
            <person name="Powell J.R."/>
            <person name="Prohaska S."/>
            <person name="Pruitt K."/>
            <person name="Puig M."/>
            <person name="Quesneville H."/>
            <person name="Ram K.R."/>
            <person name="Rand D."/>
            <person name="Rasmussen M.D."/>
            <person name="Reed L.K."/>
            <person name="Reenan R."/>
            <person name="Reily A."/>
            <person name="Remington K.A."/>
            <person name="Rieger T.T."/>
            <person name="Ritchie M.G."/>
            <person name="Robin C."/>
            <person name="Rogers Y.H."/>
            <person name="Rohde C."/>
            <person name="Rozas J."/>
            <person name="Rubenfield M.J."/>
            <person name="Ruiz A."/>
            <person name="Russo S."/>
            <person name="Salzberg S.L."/>
            <person name="Sanchez-Gracia A."/>
            <person name="Saranga D.J."/>
            <person name="Sato H."/>
            <person name="Schaeffer S.W."/>
            <person name="Schatz M.C."/>
            <person name="Schlenke T."/>
            <person name="Schwartz R."/>
            <person name="Segarra C."/>
            <person name="Singh R.S."/>
            <person name="Sirot L."/>
            <person name="Sirota M."/>
            <person name="Sisneros N.B."/>
            <person name="Smith C.D."/>
            <person name="Smith T.F."/>
            <person name="Spieth J."/>
            <person name="Stage D.E."/>
            <person name="Stark A."/>
            <person name="Stephan W."/>
            <person name="Strausberg R.L."/>
            <person name="Strempel S."/>
            <person name="Sturgill D."/>
            <person name="Sutton G."/>
            <person name="Sutton G.G."/>
            <person name="Tao W."/>
            <person name="Teichmann S."/>
            <person name="Tobari Y.N."/>
            <person name="Tomimura Y."/>
            <person name="Tsolas J.M."/>
            <person name="Valente V.L."/>
            <person name="Venter E."/>
            <person name="Venter J.C."/>
            <person name="Vicario S."/>
            <person name="Vieira F.G."/>
            <person name="Vilella A.J."/>
            <person name="Villasante A."/>
            <person name="Walenz B."/>
            <person name="Wang J."/>
            <person name="Wasserman M."/>
            <person name="Watts T."/>
            <person name="Wilson D."/>
            <person name="Wilson R.K."/>
            <person name="Wing R.A."/>
            <person name="Wolfner M.F."/>
            <person name="Wong A."/>
            <person name="Wong G.K."/>
            <person name="Wu C.I."/>
            <person name="Wu G."/>
            <person name="Yamamoto D."/>
            <person name="Yang H.P."/>
            <person name="Yang S.P."/>
            <person name="Yorke J.A."/>
            <person name="Yoshida K."/>
            <person name="Zdobnov E."/>
            <person name="Zhang P."/>
            <person name="Zhang Y."/>
            <person name="Zimin A.V."/>
            <person name="Baldwin J."/>
            <person name="Abdouelleil A."/>
            <person name="Abdulkadir J."/>
            <person name="Abebe A."/>
            <person name="Abera B."/>
            <person name="Abreu J."/>
            <person name="Acer S.C."/>
            <person name="Aftuck L."/>
            <person name="Alexander A."/>
            <person name="An P."/>
            <person name="Anderson E."/>
            <person name="Anderson S."/>
            <person name="Arachi H."/>
            <person name="Azer M."/>
            <person name="Bachantsang P."/>
            <person name="Barry A."/>
            <person name="Bayul T."/>
            <person name="Berlin A."/>
            <person name="Bessette D."/>
            <person name="Bloom T."/>
            <person name="Blye J."/>
            <person name="Boguslavskiy L."/>
            <person name="Bonnet C."/>
            <person name="Boukhgalter B."/>
            <person name="Bourzgui I."/>
            <person name="Brown A."/>
            <person name="Cahill P."/>
            <person name="Channer S."/>
            <person name="Cheshatsang Y."/>
            <person name="Chuda L."/>
            <person name="Citroen M."/>
            <person name="Collymore A."/>
            <person name="Cooke P."/>
            <person name="Costello M."/>
            <person name="D'Aco K."/>
            <person name="Daza R."/>
            <person name="De Haan G."/>
            <person name="DeGray S."/>
            <person name="DeMaso C."/>
            <person name="Dhargay N."/>
            <person name="Dooley K."/>
            <person name="Dooley E."/>
            <person name="Doricent M."/>
            <person name="Dorje P."/>
            <person name="Dorjee K."/>
            <person name="Dupes A."/>
            <person name="Elong R."/>
            <person name="Falk J."/>
            <person name="Farina A."/>
            <person name="Faro S."/>
            <person name="Ferguson D."/>
            <person name="Fisher S."/>
            <person name="Foley C.D."/>
            <person name="Franke A."/>
            <person name="Friedrich D."/>
            <person name="Gadbois L."/>
            <person name="Gearin G."/>
            <person name="Gearin C.R."/>
            <person name="Giannoukos G."/>
            <person name="Goode T."/>
            <person name="Graham J."/>
            <person name="Grandbois E."/>
            <person name="Grewal S."/>
            <person name="Gyaltsen K."/>
            <person name="Hafez N."/>
            <person name="Hagos B."/>
            <person name="Hall J."/>
            <person name="Henson C."/>
            <person name="Hollinger A."/>
            <person name="Honan T."/>
            <person name="Huard M.D."/>
            <person name="Hughes L."/>
            <person name="Hurhula B."/>
            <person name="Husby M.E."/>
            <person name="Kamat A."/>
            <person name="Kanga B."/>
            <person name="Kashin S."/>
            <person name="Khazanovich D."/>
            <person name="Kisner P."/>
            <person name="Lance K."/>
            <person name="Lara M."/>
            <person name="Lee W."/>
            <person name="Lennon N."/>
            <person name="Letendre F."/>
            <person name="LeVine R."/>
            <person name="Lipovsky A."/>
            <person name="Liu X."/>
            <person name="Liu J."/>
            <person name="Liu S."/>
            <person name="Lokyitsang T."/>
            <person name="Lokyitsang Y."/>
            <person name="Lubonja R."/>
            <person name="Lui A."/>
            <person name="MacDonald P."/>
            <person name="Magnisalis V."/>
            <person name="Maru K."/>
            <person name="Matthews C."/>
            <person name="McCusker W."/>
            <person name="McDonough S."/>
            <person name="Mehta T."/>
            <person name="Meldrim J."/>
            <person name="Meneus L."/>
            <person name="Mihai O."/>
            <person name="Mihalev A."/>
            <person name="Mihova T."/>
            <person name="Mittelman R."/>
            <person name="Mlenga V."/>
            <person name="Montmayeur A."/>
            <person name="Mulrain L."/>
            <person name="Navidi A."/>
            <person name="Naylor J."/>
            <person name="Negash T."/>
            <person name="Nguyen T."/>
            <person name="Nguyen N."/>
            <person name="Nicol R."/>
            <person name="Norbu C."/>
            <person name="Norbu N."/>
            <person name="Novod N."/>
            <person name="O'Neill B."/>
            <person name="Osman S."/>
            <person name="Markiewicz E."/>
            <person name="Oyono O.L."/>
            <person name="Patti C."/>
            <person name="Phunkhang P."/>
            <person name="Pierre F."/>
            <person name="Priest M."/>
            <person name="Raghuraman S."/>
            <person name="Rege F."/>
            <person name="Reyes R."/>
            <person name="Rise C."/>
            <person name="Rogov P."/>
            <person name="Ross K."/>
            <person name="Ryan E."/>
            <person name="Settipalli S."/>
            <person name="Shea T."/>
            <person name="Sherpa N."/>
            <person name="Shi L."/>
            <person name="Shih D."/>
            <person name="Sparrow T."/>
            <person name="Spaulding J."/>
            <person name="Stalker J."/>
            <person name="Stange-Thomann N."/>
            <person name="Stavropoulos S."/>
            <person name="Stone C."/>
            <person name="Strader C."/>
            <person name="Tesfaye S."/>
            <person name="Thomson T."/>
            <person name="Thoulutsang Y."/>
            <person name="Thoulutsang D."/>
            <person name="Topham K."/>
            <person name="Topping I."/>
            <person name="Tsamla T."/>
            <person name="Vassiliev H."/>
            <person name="Vo A."/>
            <person name="Wangchuk T."/>
            <person name="Wangdi T."/>
            <person name="Weiand M."/>
            <person name="Wilkinson J."/>
            <person name="Wilson A."/>
            <person name="Yadav S."/>
            <person name="Young G."/>
            <person name="Yu Q."/>
            <person name="Zembek L."/>
            <person name="Zhong D."/>
            <person name="Zimmer A."/>
            <person name="Zwirko Z."/>
            <person name="Jaffe D.B."/>
            <person name="Alvarez P."/>
            <person name="Brockman W."/>
            <person name="Butler J."/>
            <person name="Chin C."/>
            <person name="Gnerre S."/>
            <person name="Grabherr M."/>
            <person name="Kleber M."/>
            <person name="Mauceli E."/>
            <person name="MacCallum I."/>
        </authorList>
    </citation>
    <scope>NUCLEOTIDE SEQUENCE [LARGE SCALE GENOMIC DNA]</scope>
    <source>
        <strain evidence="4">MSH-3 / Tucson 14011-0111.49</strain>
    </source>
</reference>
<evidence type="ECO:0000256" key="1">
    <source>
        <dbReference type="SAM" id="Coils"/>
    </source>
</evidence>
<feature type="chain" id="PRO_5002806594" evidence="2">
    <location>
        <begin position="23"/>
        <end position="239"/>
    </location>
</feature>
<dbReference type="PhylomeDB" id="B4GID2"/>
<keyword evidence="2" id="KW-0732">Signal</keyword>
<name>B4GID2_DROPE</name>
<evidence type="ECO:0000313" key="4">
    <source>
        <dbReference type="Proteomes" id="UP000008744"/>
    </source>
</evidence>
<dbReference type="HOGENOM" id="CLU_061885_0_0_1"/>
<keyword evidence="4" id="KW-1185">Reference proteome</keyword>
<feature type="signal peptide" evidence="2">
    <location>
        <begin position="1"/>
        <end position="22"/>
    </location>
</feature>
<evidence type="ECO:0000313" key="3">
    <source>
        <dbReference type="EMBL" id="EDW36252.1"/>
    </source>
</evidence>
<sequence length="239" mass="27134">MFKYINCLFLLALAFIAWTVCCYFHEIEEQLGTQGFDVELYSGQFWQAMKPEEEDRQVKEQLMERLNSLKAEFQMMSELLKQHQPSVDLELQTMGTLELQSHSGRSSLEVQKCDSGCSEVHQLPSSSSCSNHCSNDVPINELWNQKNDVCSIRGTPRLPDVPTVDQDTQSNYICTSQIHIGPNMFDTKPLNLELIRQSRLFARKPSVFLQVSDNFIAGPRDRPRIGGSSCTIALPPPNM</sequence>
<proteinExistence type="predicted"/>
<gene>
    <name evidence="3" type="primary">Dper\GL17692</name>
    <name evidence="3" type="ORF">Dper_GL17692</name>
</gene>
<dbReference type="Proteomes" id="UP000008744">
    <property type="component" value="Unassembled WGS sequence"/>
</dbReference>
<dbReference type="EMBL" id="CH479183">
    <property type="protein sequence ID" value="EDW36252.1"/>
    <property type="molecule type" value="Genomic_DNA"/>
</dbReference>